<feature type="transmembrane region" description="Helical" evidence="1">
    <location>
        <begin position="129"/>
        <end position="151"/>
    </location>
</feature>
<accession>A0A316EKU2</accession>
<feature type="transmembrane region" description="Helical" evidence="1">
    <location>
        <begin position="7"/>
        <end position="29"/>
    </location>
</feature>
<evidence type="ECO:0000313" key="2">
    <source>
        <dbReference type="EMBL" id="PWK32585.1"/>
    </source>
</evidence>
<dbReference type="RefSeq" id="WP_109584889.1">
    <property type="nucleotide sequence ID" value="NZ_QGGT01000006.1"/>
</dbReference>
<dbReference type="Proteomes" id="UP000245754">
    <property type="component" value="Unassembled WGS sequence"/>
</dbReference>
<protein>
    <submittedName>
        <fullName evidence="2">Putative MFS family arabinose efflux permease</fullName>
    </submittedName>
</protein>
<reference evidence="2 3" key="1">
    <citation type="submission" date="2018-05" db="EMBL/GenBank/DDBJ databases">
        <title>Genomic Encyclopedia of Type Strains, Phase IV (KMG-V): Genome sequencing to study the core and pangenomes of soil and plant-associated prokaryotes.</title>
        <authorList>
            <person name="Whitman W."/>
        </authorList>
    </citation>
    <scope>NUCLEOTIDE SEQUENCE [LARGE SCALE GENOMIC DNA]</scope>
    <source>
        <strain evidence="2 3">SLV-132</strain>
    </source>
</reference>
<name>A0A316EKU2_9BURK</name>
<organism evidence="2 3">
    <name type="scientific">Cupriavidus plantarum</name>
    <dbReference type="NCBI Taxonomy" id="942865"/>
    <lineage>
        <taxon>Bacteria</taxon>
        <taxon>Pseudomonadati</taxon>
        <taxon>Pseudomonadota</taxon>
        <taxon>Betaproteobacteria</taxon>
        <taxon>Burkholderiales</taxon>
        <taxon>Burkholderiaceae</taxon>
        <taxon>Cupriavidus</taxon>
    </lineage>
</organism>
<dbReference type="AlphaFoldDB" id="A0A316EKU2"/>
<feature type="transmembrane region" description="Helical" evidence="1">
    <location>
        <begin position="210"/>
        <end position="231"/>
    </location>
</feature>
<feature type="transmembrane region" description="Helical" evidence="1">
    <location>
        <begin position="357"/>
        <end position="378"/>
    </location>
</feature>
<keyword evidence="1" id="KW-0812">Transmembrane</keyword>
<dbReference type="Gene3D" id="1.20.1250.20">
    <property type="entry name" value="MFS general substrate transporter like domains"/>
    <property type="match status" value="1"/>
</dbReference>
<feature type="transmembrane region" description="Helical" evidence="1">
    <location>
        <begin position="71"/>
        <end position="89"/>
    </location>
</feature>
<dbReference type="SUPFAM" id="SSF103473">
    <property type="entry name" value="MFS general substrate transporter"/>
    <property type="match status" value="2"/>
</dbReference>
<keyword evidence="3" id="KW-1185">Reference proteome</keyword>
<sequence>MTLRLAIIVMTACGVISDAILIAFYPQFFDMRYGVTDTVHIGAYVAAISVAVMITLPMWARVAHHVETLHLVVVTQGIAGLLGLASLGADTIAAFWAVTMLMFMTKSSYLLMFPYLMRVERPTSHGATVGLLAVVVHLGGIFGAMAGGVLLQHFGTDACLTASAAGDFAQMALCVQLIRTGRIVPVLGMEDVPAPPPPALHRTLPRVLRLGALMLVFDFSAYLVRPFFSVYWQAATGVGSQMLTGLVFAIPGLMALLALSIDRRAGGDAGSTGRHLSVGAAGLLLQASPWPTAMLIGRCLFGWALFRISVRLDVTLFRVSTPQAYARDFSIANGCQNLGVLLSSFCAGVIVDRFGMAMPFLIAAAGLLLTLLMSRLIFRIDRFRVARLPTTGTTGSTEHVI</sequence>
<evidence type="ECO:0000313" key="3">
    <source>
        <dbReference type="Proteomes" id="UP000245754"/>
    </source>
</evidence>
<proteinExistence type="predicted"/>
<keyword evidence="1" id="KW-0472">Membrane</keyword>
<feature type="transmembrane region" description="Helical" evidence="1">
    <location>
        <begin position="290"/>
        <end position="310"/>
    </location>
</feature>
<keyword evidence="1" id="KW-1133">Transmembrane helix</keyword>
<gene>
    <name evidence="2" type="ORF">C7419_1064</name>
</gene>
<feature type="transmembrane region" description="Helical" evidence="1">
    <location>
        <begin position="331"/>
        <end position="351"/>
    </location>
</feature>
<comment type="caution">
    <text evidence="2">The sequence shown here is derived from an EMBL/GenBank/DDBJ whole genome shotgun (WGS) entry which is preliminary data.</text>
</comment>
<feature type="transmembrane region" description="Helical" evidence="1">
    <location>
        <begin position="41"/>
        <end position="59"/>
    </location>
</feature>
<feature type="transmembrane region" description="Helical" evidence="1">
    <location>
        <begin position="243"/>
        <end position="261"/>
    </location>
</feature>
<feature type="transmembrane region" description="Helical" evidence="1">
    <location>
        <begin position="95"/>
        <end position="117"/>
    </location>
</feature>
<dbReference type="InterPro" id="IPR036259">
    <property type="entry name" value="MFS_trans_sf"/>
</dbReference>
<evidence type="ECO:0000256" key="1">
    <source>
        <dbReference type="SAM" id="Phobius"/>
    </source>
</evidence>
<dbReference type="EMBL" id="QGGT01000006">
    <property type="protein sequence ID" value="PWK32585.1"/>
    <property type="molecule type" value="Genomic_DNA"/>
</dbReference>